<keyword evidence="1" id="KW-0812">Transmembrane</keyword>
<sequence length="33" mass="3744">MVKVTTTVTMTLYLLMQLLVLSYLLVTALSNRL</sequence>
<organism evidence="2 3">
    <name type="scientific">Aeromonas phage T7-Ah</name>
    <dbReference type="NCBI Taxonomy" id="2759196"/>
    <lineage>
        <taxon>Viruses</taxon>
        <taxon>Duplodnaviria</taxon>
        <taxon>Heunggongvirae</taxon>
        <taxon>Uroviricota</taxon>
        <taxon>Caudoviricetes</taxon>
        <taxon>Autographivirales</taxon>
        <taxon>Autotranscriptaviridae</taxon>
        <taxon>Studiervirinae</taxon>
        <taxon>Armandvirus</taxon>
        <taxon>Armandvirus T7Ah</taxon>
    </lineage>
</organism>
<keyword evidence="3" id="KW-1185">Reference proteome</keyword>
<dbReference type="EMBL" id="MT740748">
    <property type="protein sequence ID" value="QOC54786.1"/>
    <property type="molecule type" value="Genomic_DNA"/>
</dbReference>
<feature type="transmembrane region" description="Helical" evidence="1">
    <location>
        <begin position="12"/>
        <end position="30"/>
    </location>
</feature>
<proteinExistence type="predicted"/>
<evidence type="ECO:0000313" key="3">
    <source>
        <dbReference type="Proteomes" id="UP000595970"/>
    </source>
</evidence>
<protein>
    <submittedName>
        <fullName evidence="2">Uncharacterized protein</fullName>
    </submittedName>
</protein>
<keyword evidence="1" id="KW-0472">Membrane</keyword>
<evidence type="ECO:0000313" key="2">
    <source>
        <dbReference type="EMBL" id="QOC54786.1"/>
    </source>
</evidence>
<reference evidence="2 3" key="1">
    <citation type="journal article" date="2021" name="Arch.">
        <title>Characterization of bacteriophage T7-Ah reveals its lytic activity against a subset of both mesophilic and psychrophilic Aeromonas salmonicida strains.</title>
        <authorList>
            <person name="Leduc G.R."/>
            <person name="Paquet V.E."/>
            <person name="Vincent A.T."/>
            <person name="Charette S.J."/>
        </authorList>
    </citation>
    <scope>NUCLEOTIDE SEQUENCE [LARGE SCALE GENOMIC DNA]</scope>
</reference>
<dbReference type="Proteomes" id="UP000595970">
    <property type="component" value="Segment"/>
</dbReference>
<keyword evidence="1" id="KW-1133">Transmembrane helix</keyword>
<accession>A0A7S6HSH5</accession>
<evidence type="ECO:0000256" key="1">
    <source>
        <dbReference type="SAM" id="Phobius"/>
    </source>
</evidence>
<name>A0A7S6HSH5_9CAUD</name>